<reference evidence="3 4" key="1">
    <citation type="submission" date="2020-03" db="EMBL/GenBank/DDBJ databases">
        <title>Genomic Encyclopedia of Type Strains, Phase IV (KMG-IV): sequencing the most valuable type-strain genomes for metagenomic binning, comparative biology and taxonomic classification.</title>
        <authorList>
            <person name="Goeker M."/>
        </authorList>
    </citation>
    <scope>NUCLEOTIDE SEQUENCE [LARGE SCALE GENOMIC DNA]</scope>
    <source>
        <strain evidence="3 4">DSM 101599</strain>
    </source>
</reference>
<accession>A0ABX0U765</accession>
<protein>
    <submittedName>
        <fullName evidence="3">Uncharacterized protein</fullName>
    </submittedName>
</protein>
<dbReference type="Proteomes" id="UP000745859">
    <property type="component" value="Unassembled WGS sequence"/>
</dbReference>
<comment type="caution">
    <text evidence="3">The sequence shown here is derived from an EMBL/GenBank/DDBJ whole genome shotgun (WGS) entry which is preliminary data.</text>
</comment>
<dbReference type="Pfam" id="PF20405">
    <property type="entry name" value="DUF6695"/>
    <property type="match status" value="1"/>
</dbReference>
<dbReference type="Pfam" id="PF25218">
    <property type="entry name" value="TseH"/>
    <property type="match status" value="1"/>
</dbReference>
<dbReference type="EMBL" id="JAASQL010000001">
    <property type="protein sequence ID" value="NIJ43570.1"/>
    <property type="molecule type" value="Genomic_DNA"/>
</dbReference>
<organism evidence="3 4">
    <name type="scientific">Wenyingzhuangia heitensis</name>
    <dbReference type="NCBI Taxonomy" id="1487859"/>
    <lineage>
        <taxon>Bacteria</taxon>
        <taxon>Pseudomonadati</taxon>
        <taxon>Bacteroidota</taxon>
        <taxon>Flavobacteriia</taxon>
        <taxon>Flavobacteriales</taxon>
        <taxon>Flavobacteriaceae</taxon>
        <taxon>Wenyingzhuangia</taxon>
    </lineage>
</organism>
<dbReference type="RefSeq" id="WP_167182015.1">
    <property type="nucleotide sequence ID" value="NZ_JAASQL010000001.1"/>
</dbReference>
<feature type="domain" description="DUF6695" evidence="1">
    <location>
        <begin position="251"/>
        <end position="328"/>
    </location>
</feature>
<sequence>MVTDGVIVILSYPDTVVRPAYGEFSSKIWPLFGVGTKDAVQAGHAALLLIHKEQQTVDYYDFGRYITSYGAGRVRSKETDVELEVPLKAIFKNNQLINIDELLLWLNKHPEKTHGSGRLVASVNTEINYRKAIFFIDKLIDEKEIPYGAFVKKGSNCARFVTDTIINSCSDKQIQLKLKTSNLFTPSPIGNVIKGTTENEILVVHNSKIQHYANRSVLKEYFSCFFNKFDVELSGIGTEFPDKENFFIENATWLGGIGSGAWFKMESVVKNTYKIARYTAMGVNDFKGEFIEESLRFNPSLKYQFIHPTNCKEVVVKQNNAVFLLKRIS</sequence>
<gene>
    <name evidence="3" type="ORF">FHR24_000009</name>
</gene>
<evidence type="ECO:0000259" key="1">
    <source>
        <dbReference type="Pfam" id="PF20405"/>
    </source>
</evidence>
<evidence type="ECO:0000313" key="4">
    <source>
        <dbReference type="Proteomes" id="UP000745859"/>
    </source>
</evidence>
<dbReference type="InterPro" id="IPR057382">
    <property type="entry name" value="TseH"/>
</dbReference>
<proteinExistence type="predicted"/>
<evidence type="ECO:0000259" key="2">
    <source>
        <dbReference type="Pfam" id="PF25218"/>
    </source>
</evidence>
<evidence type="ECO:0000313" key="3">
    <source>
        <dbReference type="EMBL" id="NIJ43570.1"/>
    </source>
</evidence>
<name>A0ABX0U765_9FLAO</name>
<dbReference type="InterPro" id="IPR046517">
    <property type="entry name" value="DUF6695"/>
</dbReference>
<feature type="domain" description="Type VI secretion system effector TseH-like" evidence="2">
    <location>
        <begin position="7"/>
        <end position="174"/>
    </location>
</feature>
<keyword evidence="4" id="KW-1185">Reference proteome</keyword>